<accession>A0A0G1ZU52</accession>
<dbReference type="SUPFAM" id="SSF56300">
    <property type="entry name" value="Metallo-dependent phosphatases"/>
    <property type="match status" value="1"/>
</dbReference>
<dbReference type="Proteomes" id="UP000034445">
    <property type="component" value="Unassembled WGS sequence"/>
</dbReference>
<dbReference type="EMBL" id="LCRF01000005">
    <property type="protein sequence ID" value="KKW31847.1"/>
    <property type="molecule type" value="Genomic_DNA"/>
</dbReference>
<dbReference type="InterPro" id="IPR052169">
    <property type="entry name" value="CW_Biosynth-Accessory"/>
</dbReference>
<evidence type="ECO:0000256" key="1">
    <source>
        <dbReference type="ARBA" id="ARBA00005662"/>
    </source>
</evidence>
<reference evidence="3 4" key="1">
    <citation type="journal article" date="2015" name="Nature">
        <title>rRNA introns, odd ribosomes, and small enigmatic genomes across a large radiation of phyla.</title>
        <authorList>
            <person name="Brown C.T."/>
            <person name="Hug L.A."/>
            <person name="Thomas B.C."/>
            <person name="Sharon I."/>
            <person name="Castelle C.J."/>
            <person name="Singh A."/>
            <person name="Wilkins M.J."/>
            <person name="Williams K.H."/>
            <person name="Banfield J.F."/>
        </authorList>
    </citation>
    <scope>NUCLEOTIDE SEQUENCE [LARGE SCALE GENOMIC DNA]</scope>
</reference>
<organism evidence="3 4">
    <name type="scientific">Candidatus Kaiserbacteria bacterium GW2011_GWC2_52_8b</name>
    <dbReference type="NCBI Taxonomy" id="1618676"/>
    <lineage>
        <taxon>Bacteria</taxon>
        <taxon>Candidatus Kaiseribacteriota</taxon>
    </lineage>
</organism>
<dbReference type="InterPro" id="IPR029052">
    <property type="entry name" value="Metallo-depent_PP-like"/>
</dbReference>
<gene>
    <name evidence="3" type="ORF">UY74_C0005G0013</name>
</gene>
<evidence type="ECO:0000313" key="4">
    <source>
        <dbReference type="Proteomes" id="UP000034445"/>
    </source>
</evidence>
<dbReference type="PANTHER" id="PTHR33393:SF11">
    <property type="entry name" value="POLYGLUTAMINE SYNTHESIS ACCESSORY PROTEIN RV0574C-RELATED"/>
    <property type="match status" value="1"/>
</dbReference>
<evidence type="ECO:0000259" key="2">
    <source>
        <dbReference type="SMART" id="SM00854"/>
    </source>
</evidence>
<dbReference type="PANTHER" id="PTHR33393">
    <property type="entry name" value="POLYGLUTAMINE SYNTHESIS ACCESSORY PROTEIN RV0574C-RELATED"/>
    <property type="match status" value="1"/>
</dbReference>
<dbReference type="InterPro" id="IPR019079">
    <property type="entry name" value="Capsule_synth_CapA"/>
</dbReference>
<evidence type="ECO:0000313" key="3">
    <source>
        <dbReference type="EMBL" id="KKW31847.1"/>
    </source>
</evidence>
<dbReference type="CDD" id="cd07381">
    <property type="entry name" value="MPP_CapA"/>
    <property type="match status" value="1"/>
</dbReference>
<name>A0A0G1ZU52_9BACT</name>
<dbReference type="SMART" id="SM00854">
    <property type="entry name" value="PGA_cap"/>
    <property type="match status" value="1"/>
</dbReference>
<feature type="domain" description="Capsule synthesis protein CapA" evidence="2">
    <location>
        <begin position="41"/>
        <end position="280"/>
    </location>
</feature>
<protein>
    <recommendedName>
        <fullName evidence="2">Capsule synthesis protein CapA domain-containing protein</fullName>
    </recommendedName>
</protein>
<dbReference type="Pfam" id="PF09587">
    <property type="entry name" value="PGA_cap"/>
    <property type="match status" value="1"/>
</dbReference>
<sequence>MYDVAPLLMTFLVSFAALMPFPIRAVEYTARALRPPSPHASVLFAGDMMFDRSIRTTIESRARNEGGLPTEALAKAGDFIFSCIDPLLAKHDLVVANLEGPITAYKSVSATSTPGDGNNYTFTFPPATAPLLHAHNIRVMNLGNNHMLNFGRVGYVSTKEYLSQAGVSFFGDVPGDSMIYHTAPNGVPLAFVGFNDFGGSASSTLAYIKEARARGDMPIVYTHWGEEYMPATDREKLLAHEFIDAGAEIVIGSHPHVVQEREIYHSKLIYYSLGNFIFDQYWNNDVSHGLMIEVILTTHGVRSVKEITVVLGRDRRTCAL</sequence>
<comment type="similarity">
    <text evidence="1">Belongs to the CapA family.</text>
</comment>
<proteinExistence type="inferred from homology"/>
<dbReference type="AlphaFoldDB" id="A0A0G1ZU52"/>
<dbReference type="Gene3D" id="3.60.21.10">
    <property type="match status" value="1"/>
</dbReference>
<comment type="caution">
    <text evidence="3">The sequence shown here is derived from an EMBL/GenBank/DDBJ whole genome shotgun (WGS) entry which is preliminary data.</text>
</comment>